<dbReference type="PANTHER" id="PTHR35135">
    <property type="entry name" value="OS05G0517800 PROTEIN"/>
    <property type="match status" value="1"/>
</dbReference>
<keyword evidence="1" id="KW-0732">Signal</keyword>
<dbReference type="PANTHER" id="PTHR35135:SF3">
    <property type="entry name" value="OS05G0517800 PROTEIN"/>
    <property type="match status" value="1"/>
</dbReference>
<dbReference type="Proteomes" id="UP001314170">
    <property type="component" value="Unassembled WGS sequence"/>
</dbReference>
<evidence type="ECO:0000313" key="2">
    <source>
        <dbReference type="EMBL" id="CAK7328331.1"/>
    </source>
</evidence>
<feature type="chain" id="PRO_5043774243" evidence="1">
    <location>
        <begin position="16"/>
        <end position="130"/>
    </location>
</feature>
<feature type="signal peptide" evidence="1">
    <location>
        <begin position="1"/>
        <end position="15"/>
    </location>
</feature>
<comment type="caution">
    <text evidence="2">The sequence shown here is derived from an EMBL/GenBank/DDBJ whole genome shotgun (WGS) entry which is preliminary data.</text>
</comment>
<dbReference type="EMBL" id="CAWUPB010000893">
    <property type="protein sequence ID" value="CAK7328331.1"/>
    <property type="molecule type" value="Genomic_DNA"/>
</dbReference>
<evidence type="ECO:0000256" key="1">
    <source>
        <dbReference type="SAM" id="SignalP"/>
    </source>
</evidence>
<keyword evidence="3" id="KW-1185">Reference proteome</keyword>
<dbReference type="AlphaFoldDB" id="A0AAV1R2V8"/>
<protein>
    <submittedName>
        <fullName evidence="2">Uncharacterized protein</fullName>
    </submittedName>
</protein>
<evidence type="ECO:0000313" key="3">
    <source>
        <dbReference type="Proteomes" id="UP001314170"/>
    </source>
</evidence>
<sequence>MALTNLIITVAGVSAVILLLRSDVKQSASIFRRNVKHIRNWLEEESAAASKIEVNNLVWDSNSAGAYGFEADSNEQVAYTENGLLMHFISGPQKRQRQRNWNQRSLKRTFRRRTSTSVLYPGYAVVKESS</sequence>
<organism evidence="2 3">
    <name type="scientific">Dovyalis caffra</name>
    <dbReference type="NCBI Taxonomy" id="77055"/>
    <lineage>
        <taxon>Eukaryota</taxon>
        <taxon>Viridiplantae</taxon>
        <taxon>Streptophyta</taxon>
        <taxon>Embryophyta</taxon>
        <taxon>Tracheophyta</taxon>
        <taxon>Spermatophyta</taxon>
        <taxon>Magnoliopsida</taxon>
        <taxon>eudicotyledons</taxon>
        <taxon>Gunneridae</taxon>
        <taxon>Pentapetalae</taxon>
        <taxon>rosids</taxon>
        <taxon>fabids</taxon>
        <taxon>Malpighiales</taxon>
        <taxon>Salicaceae</taxon>
        <taxon>Flacourtieae</taxon>
        <taxon>Dovyalis</taxon>
    </lineage>
</organism>
<name>A0AAV1R2V8_9ROSI</name>
<reference evidence="2 3" key="1">
    <citation type="submission" date="2024-01" db="EMBL/GenBank/DDBJ databases">
        <authorList>
            <person name="Waweru B."/>
        </authorList>
    </citation>
    <scope>NUCLEOTIDE SEQUENCE [LARGE SCALE GENOMIC DNA]</scope>
</reference>
<accession>A0AAV1R2V8</accession>
<gene>
    <name evidence="2" type="ORF">DCAF_LOCUS6053</name>
</gene>
<proteinExistence type="predicted"/>